<dbReference type="EMBL" id="CP013909">
    <property type="protein sequence ID" value="ALW86698.1"/>
    <property type="molecule type" value="Genomic_DNA"/>
</dbReference>
<comment type="catalytic activity">
    <reaction evidence="1">
        <text>ATP + protein L-histidine = ADP + protein N-phospho-L-histidine.</text>
        <dbReference type="EC" id="2.7.13.3"/>
    </reaction>
</comment>
<dbReference type="Pfam" id="PF02518">
    <property type="entry name" value="HATPase_c"/>
    <property type="match status" value="1"/>
</dbReference>
<dbReference type="CDD" id="cd00082">
    <property type="entry name" value="HisKA"/>
    <property type="match status" value="1"/>
</dbReference>
<evidence type="ECO:0000256" key="4">
    <source>
        <dbReference type="SAM" id="Phobius"/>
    </source>
</evidence>
<gene>
    <name evidence="6" type="ORF">AUC43_17395</name>
</gene>
<dbReference type="SUPFAM" id="SSF47384">
    <property type="entry name" value="Homodimeric domain of signal transducing histidine kinase"/>
    <property type="match status" value="1"/>
</dbReference>
<dbReference type="AlphaFoldDB" id="A0A0U4BSN4"/>
<dbReference type="Gene3D" id="3.30.565.10">
    <property type="entry name" value="Histidine kinase-like ATPase, C-terminal domain"/>
    <property type="match status" value="1"/>
</dbReference>
<dbReference type="SMART" id="SM00388">
    <property type="entry name" value="HisKA"/>
    <property type="match status" value="1"/>
</dbReference>
<dbReference type="SUPFAM" id="SSF48452">
    <property type="entry name" value="TPR-like"/>
    <property type="match status" value="1"/>
</dbReference>
<evidence type="ECO:0000313" key="6">
    <source>
        <dbReference type="EMBL" id="ALW86698.1"/>
    </source>
</evidence>
<dbReference type="InterPro" id="IPR036890">
    <property type="entry name" value="HATPase_C_sf"/>
</dbReference>
<evidence type="ECO:0000259" key="5">
    <source>
        <dbReference type="PROSITE" id="PS50109"/>
    </source>
</evidence>
<organism evidence="6 7">
    <name type="scientific">Hymenobacter sedentarius</name>
    <dbReference type="NCBI Taxonomy" id="1411621"/>
    <lineage>
        <taxon>Bacteria</taxon>
        <taxon>Pseudomonadati</taxon>
        <taxon>Bacteroidota</taxon>
        <taxon>Cytophagia</taxon>
        <taxon>Cytophagales</taxon>
        <taxon>Hymenobacteraceae</taxon>
        <taxon>Hymenobacter</taxon>
    </lineage>
</organism>
<evidence type="ECO:0000256" key="1">
    <source>
        <dbReference type="ARBA" id="ARBA00000085"/>
    </source>
</evidence>
<dbReference type="Gene3D" id="1.25.40.10">
    <property type="entry name" value="Tetratricopeptide repeat domain"/>
    <property type="match status" value="1"/>
</dbReference>
<dbReference type="InterPro" id="IPR004358">
    <property type="entry name" value="Sig_transdc_His_kin-like_C"/>
</dbReference>
<evidence type="ECO:0000256" key="2">
    <source>
        <dbReference type="ARBA" id="ARBA00012438"/>
    </source>
</evidence>
<dbReference type="InterPro" id="IPR003661">
    <property type="entry name" value="HisK_dim/P_dom"/>
</dbReference>
<dbReference type="InterPro" id="IPR036097">
    <property type="entry name" value="HisK_dim/P_sf"/>
</dbReference>
<proteinExistence type="predicted"/>
<dbReference type="EC" id="2.7.13.3" evidence="2"/>
<dbReference type="KEGG" id="hyg:AUC43_17395"/>
<accession>A0A0U4BSN4</accession>
<dbReference type="InterPro" id="IPR011990">
    <property type="entry name" value="TPR-like_helical_dom_sf"/>
</dbReference>
<protein>
    <recommendedName>
        <fullName evidence="2">histidine kinase</fullName>
        <ecNumber evidence="2">2.7.13.3</ecNumber>
    </recommendedName>
</protein>
<dbReference type="PANTHER" id="PTHR43065:SF42">
    <property type="entry name" value="TWO-COMPONENT SENSOR PPRA"/>
    <property type="match status" value="1"/>
</dbReference>
<dbReference type="InterPro" id="IPR003594">
    <property type="entry name" value="HATPase_dom"/>
</dbReference>
<keyword evidence="4" id="KW-0472">Membrane</keyword>
<evidence type="ECO:0000313" key="7">
    <source>
        <dbReference type="Proteomes" id="UP000059542"/>
    </source>
</evidence>
<dbReference type="Proteomes" id="UP000059542">
    <property type="component" value="Chromosome"/>
</dbReference>
<dbReference type="InterPro" id="IPR005467">
    <property type="entry name" value="His_kinase_dom"/>
</dbReference>
<dbReference type="PANTHER" id="PTHR43065">
    <property type="entry name" value="SENSOR HISTIDINE KINASE"/>
    <property type="match status" value="1"/>
</dbReference>
<dbReference type="GO" id="GO:0000155">
    <property type="term" value="F:phosphorelay sensor kinase activity"/>
    <property type="evidence" value="ECO:0007669"/>
    <property type="project" value="InterPro"/>
</dbReference>
<dbReference type="SUPFAM" id="SSF55874">
    <property type="entry name" value="ATPase domain of HSP90 chaperone/DNA topoisomerase II/histidine kinase"/>
    <property type="match status" value="1"/>
</dbReference>
<dbReference type="STRING" id="1411621.AUC43_17395"/>
<keyword evidence="7" id="KW-1185">Reference proteome</keyword>
<sequence length="778" mass="86860">MLLLSPAARAQPSPAEKAQFQRRLRAIRFDHRYWDAPFDSLQRVLAGQHVDSLRLQTLEHLLDTYPTTALQGREQDAAQQEAAALAARLHYPERVPLRLVAYYRSHAAELKNQPALLDTLRAALTYYEALGPVPQPFLLELIGRFYNALNQKEAKRVFVQRRLAYYQPHGPVANVAMCYRALAGYYVSRGDYNQAISYELRATELFRTFYNFWYYNEIYVIGANYASWGNSARALSYLQQGLNWPGILPSGWRFVNRNIAGIYFRQGRYPLALRYATLALRPRTPSDTLLAAELALGLVQRSAVLLALGRVGEVPPLLQHAQHLVDSLNLPLYSSGGYCELNATWARYYAATGAYPRAEAAWQAAYRQARQEHRTPLRLAYLQALAHFYQQRGQPARSNPYALAALALTDTLNTAQAATHVAQYEIEQADRAQQARIAALRETQLLDAARARRQRYVLGAVLVVLALIGGFSFLLWRGNRRQQQANAALNRLNQAVTAQKGELQTQRDQLDTSLTELRATQAQLIQKEKMASLGELTAGIAHEIQNPLNFVNNFSEVSTELLAELAEEQLRPERDAGLEAELVSDLRQNMQKITQHGQRAAGIVKGMLEHSSSAAGEREPTDLNRLCDEYLRLAYQGLRAKDKSFNATLNTDFLPDLPRVTLVGADVGRVLLNLFTNAFYAVRQRQQVGEPGYQPQVGVRTLVLNQQVQIQVTDNGTGMSPAIQSKIFQPFFTTKPTGEGTGLGLSLSHDIIAQGHGGSLTVDSQPGQGATFTIMLPC</sequence>
<dbReference type="Gene3D" id="1.10.287.130">
    <property type="match status" value="1"/>
</dbReference>
<keyword evidence="4" id="KW-0812">Transmembrane</keyword>
<dbReference type="SMART" id="SM00387">
    <property type="entry name" value="HATPase_c"/>
    <property type="match status" value="1"/>
</dbReference>
<evidence type="ECO:0000256" key="3">
    <source>
        <dbReference type="ARBA" id="ARBA00022553"/>
    </source>
</evidence>
<reference evidence="6 7" key="1">
    <citation type="submission" date="2015-12" db="EMBL/GenBank/DDBJ databases">
        <authorList>
            <person name="Shamseldin A."/>
            <person name="Moawad H."/>
            <person name="Abd El-Rahim W.M."/>
            <person name="Sadowsky M.J."/>
        </authorList>
    </citation>
    <scope>NUCLEOTIDE SEQUENCE [LARGE SCALE GENOMIC DNA]</scope>
    <source>
        <strain evidence="6 7">DG5B</strain>
    </source>
</reference>
<keyword evidence="3" id="KW-0597">Phosphoprotein</keyword>
<dbReference type="PRINTS" id="PR00344">
    <property type="entry name" value="BCTRLSENSOR"/>
</dbReference>
<feature type="transmembrane region" description="Helical" evidence="4">
    <location>
        <begin position="456"/>
        <end position="476"/>
    </location>
</feature>
<feature type="domain" description="Histidine kinase" evidence="5">
    <location>
        <begin position="539"/>
        <end position="778"/>
    </location>
</feature>
<keyword evidence="4" id="KW-1133">Transmembrane helix</keyword>
<dbReference type="PROSITE" id="PS50109">
    <property type="entry name" value="HIS_KIN"/>
    <property type="match status" value="1"/>
</dbReference>
<name>A0A0U4BSN4_9BACT</name>